<dbReference type="STRING" id="158441.A0A226DAH8"/>
<dbReference type="InterPro" id="IPR002052">
    <property type="entry name" value="DNA_methylase_N6_adenine_CS"/>
</dbReference>
<dbReference type="InterPro" id="IPR007757">
    <property type="entry name" value="MT-A70-like"/>
</dbReference>
<protein>
    <submittedName>
        <fullName evidence="2">Methyltransferase-like protein 4</fullName>
    </submittedName>
</protein>
<keyword evidence="2" id="KW-0489">Methyltransferase</keyword>
<reference evidence="2 3" key="1">
    <citation type="submission" date="2015-12" db="EMBL/GenBank/DDBJ databases">
        <title>The genome of Folsomia candida.</title>
        <authorList>
            <person name="Faddeeva A."/>
            <person name="Derks M.F."/>
            <person name="Anvar Y."/>
            <person name="Smit S."/>
            <person name="Van Straalen N."/>
            <person name="Roelofs D."/>
        </authorList>
    </citation>
    <scope>NUCLEOTIDE SEQUENCE [LARGE SCALE GENOMIC DNA]</scope>
    <source>
        <strain evidence="2 3">VU population</strain>
        <tissue evidence="2">Whole body</tissue>
    </source>
</reference>
<proteinExistence type="inferred from homology"/>
<dbReference type="PROSITE" id="PS51143">
    <property type="entry name" value="MT_A70"/>
    <property type="match status" value="1"/>
</dbReference>
<dbReference type="OMA" id="RFYNHNV"/>
<accession>A0A226DAH8</accession>
<dbReference type="Gene3D" id="3.40.50.150">
    <property type="entry name" value="Vaccinia Virus protein VP39"/>
    <property type="match status" value="1"/>
</dbReference>
<dbReference type="Pfam" id="PF05063">
    <property type="entry name" value="MT-A70"/>
    <property type="match status" value="1"/>
</dbReference>
<comment type="similarity">
    <text evidence="1">Belongs to the MT-A70-like family.</text>
</comment>
<evidence type="ECO:0000313" key="2">
    <source>
        <dbReference type="EMBL" id="OXA41737.1"/>
    </source>
</evidence>
<gene>
    <name evidence="2" type="ORF">Fcan01_23528</name>
</gene>
<dbReference type="OrthoDB" id="61116at2759"/>
<dbReference type="SUPFAM" id="SSF53335">
    <property type="entry name" value="S-adenosyl-L-methionine-dependent methyltransferases"/>
    <property type="match status" value="1"/>
</dbReference>
<dbReference type="CDD" id="cd02440">
    <property type="entry name" value="AdoMet_MTases"/>
    <property type="match status" value="1"/>
</dbReference>
<keyword evidence="2" id="KW-0808">Transferase</keyword>
<evidence type="ECO:0000313" key="3">
    <source>
        <dbReference type="Proteomes" id="UP000198287"/>
    </source>
</evidence>
<sequence>MILHTTPTAYIISHPDSVKYTVPQTDNNDQVVNQNYYQLTRTLFEIHKPFINNTHTNLDALAVKLESVYKSEIVPYFDKRIVDNAAAIDNSIAVKTAQELFSQMDSVYEKFHGANATGSVVVTKFKDKVYLFPPNCRFFNCDLFVEDGVFLGVEKFDLVVMDPPWKNKFIKRRKGNCMGYDTHSTESIEKLRLGSILKPDAIVAIWSTNSKTEKILGDMMKKWGLVHLTTFYWLKVTTSGRVTVPFTKKDGKQPFESLIIATNNSEIKSHINYPMRIIVSTPSAINSHKPPLTDVLEDYFQREFTSKCELFARYLLPDYTSIGNQVLKLNNLLLFQ</sequence>
<keyword evidence="3" id="KW-1185">Reference proteome</keyword>
<dbReference type="AlphaFoldDB" id="A0A226DAH8"/>
<dbReference type="EMBL" id="LNIX01000028">
    <property type="protein sequence ID" value="OXA41737.1"/>
    <property type="molecule type" value="Genomic_DNA"/>
</dbReference>
<dbReference type="Proteomes" id="UP000198287">
    <property type="component" value="Unassembled WGS sequence"/>
</dbReference>
<dbReference type="PANTHER" id="PTHR12829:SF4">
    <property type="entry name" value="N(6)-ADENINE-SPECIFIC METHYLTRANSFERASE METTL4"/>
    <property type="match status" value="1"/>
</dbReference>
<dbReference type="InterPro" id="IPR029063">
    <property type="entry name" value="SAM-dependent_MTases_sf"/>
</dbReference>
<dbReference type="GO" id="GO:0032259">
    <property type="term" value="P:methylation"/>
    <property type="evidence" value="ECO:0007669"/>
    <property type="project" value="UniProtKB-KW"/>
</dbReference>
<dbReference type="GO" id="GO:0003676">
    <property type="term" value="F:nucleic acid binding"/>
    <property type="evidence" value="ECO:0007669"/>
    <property type="project" value="InterPro"/>
</dbReference>
<dbReference type="PANTHER" id="PTHR12829">
    <property type="entry name" value="N6-ADENOSINE-METHYLTRANSFERASE"/>
    <property type="match status" value="1"/>
</dbReference>
<organism evidence="2 3">
    <name type="scientific">Folsomia candida</name>
    <name type="common">Springtail</name>
    <dbReference type="NCBI Taxonomy" id="158441"/>
    <lineage>
        <taxon>Eukaryota</taxon>
        <taxon>Metazoa</taxon>
        <taxon>Ecdysozoa</taxon>
        <taxon>Arthropoda</taxon>
        <taxon>Hexapoda</taxon>
        <taxon>Collembola</taxon>
        <taxon>Entomobryomorpha</taxon>
        <taxon>Isotomoidea</taxon>
        <taxon>Isotomidae</taxon>
        <taxon>Proisotominae</taxon>
        <taxon>Folsomia</taxon>
    </lineage>
</organism>
<dbReference type="GO" id="GO:0008168">
    <property type="term" value="F:methyltransferase activity"/>
    <property type="evidence" value="ECO:0007669"/>
    <property type="project" value="UniProtKB-KW"/>
</dbReference>
<dbReference type="PROSITE" id="PS00092">
    <property type="entry name" value="N6_MTASE"/>
    <property type="match status" value="1"/>
</dbReference>
<name>A0A226DAH8_FOLCA</name>
<comment type="caution">
    <text evidence="2">The sequence shown here is derived from an EMBL/GenBank/DDBJ whole genome shotgun (WGS) entry which is preliminary data.</text>
</comment>
<evidence type="ECO:0000256" key="1">
    <source>
        <dbReference type="PROSITE-ProRule" id="PRU00489"/>
    </source>
</evidence>
<dbReference type="GO" id="GO:0005634">
    <property type="term" value="C:nucleus"/>
    <property type="evidence" value="ECO:0007669"/>
    <property type="project" value="TreeGrafter"/>
</dbReference>